<evidence type="ECO:0000259" key="7">
    <source>
        <dbReference type="PROSITE" id="PS50110"/>
    </source>
</evidence>
<evidence type="ECO:0000256" key="4">
    <source>
        <dbReference type="ARBA" id="ARBA00023125"/>
    </source>
</evidence>
<dbReference type="Pfam" id="PF00072">
    <property type="entry name" value="Response_reg"/>
    <property type="match status" value="1"/>
</dbReference>
<dbReference type="SMART" id="SM00448">
    <property type="entry name" value="REC"/>
    <property type="match status" value="1"/>
</dbReference>
<dbReference type="GO" id="GO:0000156">
    <property type="term" value="F:phosphorelay response regulator activity"/>
    <property type="evidence" value="ECO:0007669"/>
    <property type="project" value="TreeGrafter"/>
</dbReference>
<name>A0A368HC14_9GAMM</name>
<dbReference type="RefSeq" id="WP_114282937.1">
    <property type="nucleotide sequence ID" value="NZ_PSYR01000002.1"/>
</dbReference>
<gene>
    <name evidence="8" type="ORF">C4900_08365</name>
</gene>
<protein>
    <recommendedName>
        <fullName evidence="7">Response regulatory domain-containing protein</fullName>
    </recommendedName>
</protein>
<dbReference type="Proteomes" id="UP000253250">
    <property type="component" value="Unassembled WGS sequence"/>
</dbReference>
<dbReference type="GO" id="GO:0000976">
    <property type="term" value="F:transcription cis-regulatory region binding"/>
    <property type="evidence" value="ECO:0007669"/>
    <property type="project" value="TreeGrafter"/>
</dbReference>
<keyword evidence="9" id="KW-1185">Reference proteome</keyword>
<evidence type="ECO:0000256" key="5">
    <source>
        <dbReference type="ARBA" id="ARBA00023163"/>
    </source>
</evidence>
<dbReference type="Gene3D" id="3.40.50.2300">
    <property type="match status" value="1"/>
</dbReference>
<dbReference type="GO" id="GO:0006355">
    <property type="term" value="P:regulation of DNA-templated transcription"/>
    <property type="evidence" value="ECO:0007669"/>
    <property type="project" value="TreeGrafter"/>
</dbReference>
<accession>A0A368HC14</accession>
<dbReference type="SUPFAM" id="SSF52172">
    <property type="entry name" value="CheY-like"/>
    <property type="match status" value="1"/>
</dbReference>
<dbReference type="InterPro" id="IPR039420">
    <property type="entry name" value="WalR-like"/>
</dbReference>
<dbReference type="PROSITE" id="PS50110">
    <property type="entry name" value="RESPONSE_REGULATORY"/>
    <property type="match status" value="1"/>
</dbReference>
<dbReference type="OrthoDB" id="9801101at2"/>
<dbReference type="CDD" id="cd19920">
    <property type="entry name" value="REC_PA4781-like"/>
    <property type="match status" value="1"/>
</dbReference>
<keyword evidence="5" id="KW-0804">Transcription</keyword>
<dbReference type="InterPro" id="IPR001789">
    <property type="entry name" value="Sig_transdc_resp-reg_receiver"/>
</dbReference>
<evidence type="ECO:0000256" key="2">
    <source>
        <dbReference type="ARBA" id="ARBA00023012"/>
    </source>
</evidence>
<keyword evidence="1 6" id="KW-0597">Phosphoprotein</keyword>
<feature type="domain" description="Response regulatory" evidence="7">
    <location>
        <begin position="7"/>
        <end position="123"/>
    </location>
</feature>
<sequence>MTSPDATVLVVDDHVPNLAFLTDALSAAGYRVLVAMDGQEALDRLALTRPDLILLDALMPVLDGFETCRRLKATPAYESIPVIFMTALGEPEQIVQGLSLGAVDYVTKPAHPDVVKARIAAHLGASRSLALAREALVRCGQLPIAVDPRGALVCATSEARAWLAAYGITGPDLAAWLATLGESGIPATPLMRRRGTARFM</sequence>
<keyword evidence="4" id="KW-0238">DNA-binding</keyword>
<evidence type="ECO:0000256" key="1">
    <source>
        <dbReference type="ARBA" id="ARBA00022553"/>
    </source>
</evidence>
<dbReference type="GO" id="GO:0032993">
    <property type="term" value="C:protein-DNA complex"/>
    <property type="evidence" value="ECO:0007669"/>
    <property type="project" value="TreeGrafter"/>
</dbReference>
<keyword evidence="3" id="KW-0805">Transcription regulation</keyword>
<dbReference type="PANTHER" id="PTHR48111:SF1">
    <property type="entry name" value="TWO-COMPONENT RESPONSE REGULATOR ORR33"/>
    <property type="match status" value="1"/>
</dbReference>
<comment type="caution">
    <text evidence="8">The sequence shown here is derived from an EMBL/GenBank/DDBJ whole genome shotgun (WGS) entry which is preliminary data.</text>
</comment>
<dbReference type="EMBL" id="PSYR01000002">
    <property type="protein sequence ID" value="RCN55908.1"/>
    <property type="molecule type" value="Genomic_DNA"/>
</dbReference>
<proteinExistence type="predicted"/>
<dbReference type="InterPro" id="IPR011006">
    <property type="entry name" value="CheY-like_superfamily"/>
</dbReference>
<evidence type="ECO:0000256" key="3">
    <source>
        <dbReference type="ARBA" id="ARBA00023015"/>
    </source>
</evidence>
<reference evidence="8 9" key="1">
    <citation type="submission" date="2018-02" db="EMBL/GenBank/DDBJ databases">
        <title>Insights into the biology of acidophilic members of the Acidiferrobacteraceae family derived from comparative genomic analyses.</title>
        <authorList>
            <person name="Issotta F."/>
            <person name="Thyssen C."/>
            <person name="Mena C."/>
            <person name="Moya A."/>
            <person name="Bellenberg S."/>
            <person name="Sproer C."/>
            <person name="Covarrubias P.C."/>
            <person name="Sand W."/>
            <person name="Quatrini R."/>
            <person name="Vera M."/>
        </authorList>
    </citation>
    <scope>NUCLEOTIDE SEQUENCE [LARGE SCALE GENOMIC DNA]</scope>
    <source>
        <strain evidence="9">m-1</strain>
    </source>
</reference>
<dbReference type="AlphaFoldDB" id="A0A368HC14"/>
<keyword evidence="2" id="KW-0902">Two-component regulatory system</keyword>
<evidence type="ECO:0000256" key="6">
    <source>
        <dbReference type="PROSITE-ProRule" id="PRU00169"/>
    </source>
</evidence>
<evidence type="ECO:0000313" key="9">
    <source>
        <dbReference type="Proteomes" id="UP000253250"/>
    </source>
</evidence>
<feature type="modified residue" description="4-aspartylphosphate" evidence="6">
    <location>
        <position position="56"/>
    </location>
</feature>
<evidence type="ECO:0000313" key="8">
    <source>
        <dbReference type="EMBL" id="RCN55908.1"/>
    </source>
</evidence>
<organism evidence="8 9">
    <name type="scientific">Acidiferrobacter thiooxydans</name>
    <dbReference type="NCBI Taxonomy" id="163359"/>
    <lineage>
        <taxon>Bacteria</taxon>
        <taxon>Pseudomonadati</taxon>
        <taxon>Pseudomonadota</taxon>
        <taxon>Gammaproteobacteria</taxon>
        <taxon>Acidiferrobacterales</taxon>
        <taxon>Acidiferrobacteraceae</taxon>
        <taxon>Acidiferrobacter</taxon>
    </lineage>
</organism>
<dbReference type="PANTHER" id="PTHR48111">
    <property type="entry name" value="REGULATOR OF RPOS"/>
    <property type="match status" value="1"/>
</dbReference>
<dbReference type="GO" id="GO:0005829">
    <property type="term" value="C:cytosol"/>
    <property type="evidence" value="ECO:0007669"/>
    <property type="project" value="TreeGrafter"/>
</dbReference>